<proteinExistence type="predicted"/>
<evidence type="ECO:0000313" key="3">
    <source>
        <dbReference type="Proteomes" id="UP000663760"/>
    </source>
</evidence>
<gene>
    <name evidence="2" type="ORF">SI8410_08011378</name>
</gene>
<accession>A0A7I8KSC7</accession>
<sequence>MIVRARRSPQLLKSYTLIIGHGPPRKAVLYHVVSGDKGVVDGDELYVIPLQCDPYHQAANPTEPYSITANDYEKIEWKGSFKARDEIKPNRRNEGKEGGPKQVGQKESRN</sequence>
<organism evidence="2 3">
    <name type="scientific">Spirodela intermedia</name>
    <name type="common">Intermediate duckweed</name>
    <dbReference type="NCBI Taxonomy" id="51605"/>
    <lineage>
        <taxon>Eukaryota</taxon>
        <taxon>Viridiplantae</taxon>
        <taxon>Streptophyta</taxon>
        <taxon>Embryophyta</taxon>
        <taxon>Tracheophyta</taxon>
        <taxon>Spermatophyta</taxon>
        <taxon>Magnoliopsida</taxon>
        <taxon>Liliopsida</taxon>
        <taxon>Araceae</taxon>
        <taxon>Lemnoideae</taxon>
        <taxon>Spirodela</taxon>
    </lineage>
</organism>
<protein>
    <submittedName>
        <fullName evidence="2">Uncharacterized protein</fullName>
    </submittedName>
</protein>
<reference evidence="2" key="1">
    <citation type="submission" date="2020-02" db="EMBL/GenBank/DDBJ databases">
        <authorList>
            <person name="Scholz U."/>
            <person name="Mascher M."/>
            <person name="Fiebig A."/>
        </authorList>
    </citation>
    <scope>NUCLEOTIDE SEQUENCE</scope>
</reference>
<dbReference type="EMBL" id="LR746271">
    <property type="protein sequence ID" value="CAA7400700.1"/>
    <property type="molecule type" value="Genomic_DNA"/>
</dbReference>
<keyword evidence="3" id="KW-1185">Reference proteome</keyword>
<dbReference type="Proteomes" id="UP000663760">
    <property type="component" value="Chromosome 8"/>
</dbReference>
<feature type="region of interest" description="Disordered" evidence="1">
    <location>
        <begin position="83"/>
        <end position="110"/>
    </location>
</feature>
<evidence type="ECO:0000256" key="1">
    <source>
        <dbReference type="SAM" id="MobiDB-lite"/>
    </source>
</evidence>
<dbReference type="AlphaFoldDB" id="A0A7I8KSC7"/>
<evidence type="ECO:0000313" key="2">
    <source>
        <dbReference type="EMBL" id="CAA7400700.1"/>
    </source>
</evidence>
<name>A0A7I8KSC7_SPIIN</name>